<feature type="domain" description="DSBA-like thioredoxin" evidence="2">
    <location>
        <begin position="18"/>
        <end position="206"/>
    </location>
</feature>
<keyword evidence="1 3" id="KW-0413">Isomerase</keyword>
<dbReference type="PANTHER" id="PTHR42943:SF2">
    <property type="entry name" value="GLUTATHIONE S-TRANSFERASE KAPPA 1"/>
    <property type="match status" value="1"/>
</dbReference>
<dbReference type="InterPro" id="IPR036249">
    <property type="entry name" value="Thioredoxin-like_sf"/>
</dbReference>
<dbReference type="SUPFAM" id="SSF52833">
    <property type="entry name" value="Thioredoxin-like"/>
    <property type="match status" value="1"/>
</dbReference>
<keyword evidence="4" id="KW-1185">Reference proteome</keyword>
<evidence type="ECO:0000313" key="3">
    <source>
        <dbReference type="EMBL" id="MDN3921243.1"/>
    </source>
</evidence>
<accession>A0ABT8DTC6</accession>
<dbReference type="InterPro" id="IPR014440">
    <property type="entry name" value="HCCAis_GSTk"/>
</dbReference>
<comment type="caution">
    <text evidence="3">The sequence shown here is derived from an EMBL/GenBank/DDBJ whole genome shotgun (WGS) entry which is preliminary data.</text>
</comment>
<dbReference type="RefSeq" id="WP_290359544.1">
    <property type="nucleotide sequence ID" value="NZ_JAUHHC010000003.1"/>
</dbReference>
<dbReference type="InterPro" id="IPR051924">
    <property type="entry name" value="GST_Kappa/NadH"/>
</dbReference>
<evidence type="ECO:0000256" key="1">
    <source>
        <dbReference type="PIRNR" id="PIRNR006386"/>
    </source>
</evidence>
<dbReference type="EC" id="5.99.1.4" evidence="1"/>
<dbReference type="EMBL" id="JAUHHC010000003">
    <property type="protein sequence ID" value="MDN3921243.1"/>
    <property type="molecule type" value="Genomic_DNA"/>
</dbReference>
<dbReference type="Proteomes" id="UP001228044">
    <property type="component" value="Unassembled WGS sequence"/>
</dbReference>
<dbReference type="GO" id="GO:0016853">
    <property type="term" value="F:isomerase activity"/>
    <property type="evidence" value="ECO:0007669"/>
    <property type="project" value="UniProtKB-KW"/>
</dbReference>
<gene>
    <name evidence="3" type="ORF">QWJ38_13200</name>
</gene>
<dbReference type="Gene3D" id="3.40.30.10">
    <property type="entry name" value="Glutaredoxin"/>
    <property type="match status" value="1"/>
</dbReference>
<dbReference type="Pfam" id="PF01323">
    <property type="entry name" value="DSBA"/>
    <property type="match status" value="1"/>
</dbReference>
<reference evidence="3 4" key="1">
    <citation type="submission" date="2023-06" db="EMBL/GenBank/DDBJ databases">
        <title>Pelomonas sp. PFR6 16S ribosomal RNA gene Genome sequencing and assembly.</title>
        <authorList>
            <person name="Woo H."/>
        </authorList>
    </citation>
    <scope>NUCLEOTIDE SEQUENCE [LARGE SCALE GENOMIC DNA]</scope>
    <source>
        <strain evidence="3 4">PFR6</strain>
    </source>
</reference>
<dbReference type="PIRSF" id="PIRSF006386">
    <property type="entry name" value="HCCAis_GSTk"/>
    <property type="match status" value="1"/>
</dbReference>
<proteinExistence type="inferred from homology"/>
<evidence type="ECO:0000259" key="2">
    <source>
        <dbReference type="Pfam" id="PF01323"/>
    </source>
</evidence>
<protein>
    <recommendedName>
        <fullName evidence="1">2-hydroxychromene-2-carboxylate isomerase</fullName>
        <ecNumber evidence="1">5.99.1.4</ecNumber>
    </recommendedName>
</protein>
<sequence>MLETAFPDRAGALPRAPIQFYFDFSSPYSYIASEWVEAVAARHGRRVQWHAILLGAAFQAAELKPPVAYPIKREYVLRDFERSARFAGLPYRQPDEFPIPTQNAARVFWWLQAQDPARAVAWARAGLRAYFTRGVPLNDAAQLKQLALESGLDAEAAEAAWNDPQWKARLKAANDAAIAAGVFGAPFFIVDGEPFWGNDRQQQIERWLGSGPFKGMV</sequence>
<dbReference type="InterPro" id="IPR001853">
    <property type="entry name" value="DSBA-like_thioredoxin_dom"/>
</dbReference>
<evidence type="ECO:0000313" key="4">
    <source>
        <dbReference type="Proteomes" id="UP001228044"/>
    </source>
</evidence>
<dbReference type="PANTHER" id="PTHR42943">
    <property type="entry name" value="GLUTATHIONE S-TRANSFERASE KAPPA"/>
    <property type="match status" value="1"/>
</dbReference>
<dbReference type="InterPro" id="IPR044087">
    <property type="entry name" value="NahD-like"/>
</dbReference>
<organism evidence="3 4">
    <name type="scientific">Roseateles violae</name>
    <dbReference type="NCBI Taxonomy" id="3058042"/>
    <lineage>
        <taxon>Bacteria</taxon>
        <taxon>Pseudomonadati</taxon>
        <taxon>Pseudomonadota</taxon>
        <taxon>Betaproteobacteria</taxon>
        <taxon>Burkholderiales</taxon>
        <taxon>Sphaerotilaceae</taxon>
        <taxon>Roseateles</taxon>
    </lineage>
</organism>
<comment type="similarity">
    <text evidence="1">Belongs to the GST superfamily. NadH family.</text>
</comment>
<comment type="catalytic activity">
    <reaction evidence="1">
        <text>2-hydroxychromene-2-carboxylate = (3E)-4-(2-hydroxyphenyl)-2-oxobut-3-enoate</text>
        <dbReference type="Rhea" id="RHEA:27401"/>
        <dbReference type="ChEBI" id="CHEBI:59350"/>
        <dbReference type="ChEBI" id="CHEBI:59353"/>
        <dbReference type="EC" id="5.99.1.4"/>
    </reaction>
</comment>
<dbReference type="CDD" id="cd03022">
    <property type="entry name" value="DsbA_HCCA_Iso"/>
    <property type="match status" value="1"/>
</dbReference>
<name>A0ABT8DTC6_9BURK</name>